<feature type="domain" description="Solute-binding protein family 3/N-terminal" evidence="6">
    <location>
        <begin position="35"/>
        <end position="257"/>
    </location>
</feature>
<dbReference type="NCBIfam" id="TIGR01728">
    <property type="entry name" value="SsuA_fam"/>
    <property type="match status" value="1"/>
</dbReference>
<dbReference type="InterPro" id="IPR001638">
    <property type="entry name" value="Solute-binding_3/MltF_N"/>
</dbReference>
<evidence type="ECO:0000256" key="4">
    <source>
        <dbReference type="ARBA" id="ARBA00022729"/>
    </source>
</evidence>
<dbReference type="Pfam" id="PF09084">
    <property type="entry name" value="NMT1"/>
    <property type="match status" value="1"/>
</dbReference>
<reference evidence="7 8" key="1">
    <citation type="submission" date="2024-07" db="EMBL/GenBank/DDBJ databases">
        <title>Uliginosibacterium paludis KCTC:42655.</title>
        <authorList>
            <person name="Kim M.K."/>
        </authorList>
    </citation>
    <scope>NUCLEOTIDE SEQUENCE [LARGE SCALE GENOMIC DNA]</scope>
    <source>
        <strain evidence="7 8">KCTC 42655</strain>
    </source>
</reference>
<comment type="similarity">
    <text evidence="2">Belongs to the bacterial solute-binding protein SsuA/TauA family.</text>
</comment>
<sequence>MNASQRIRRHLVAGLASSLALSFFPAAHAAYEPKLLRIGFQKSAATLTLLKAEATLEKRLASLGVDVKWIEFPAGPQLLEGLNVGSVDFGFVGEAPPIVAQAAGANFVYVGYETEAPAAESLLVQKDSPIRTVAELKGKRIALNKGSNVHYFLVKLLEKHGLKYSDVQVSFLTPADARAAFEKGSIDAWVIWDPFTSAAEKQLGARQLANGAGVVKNYQFFLAEREFATRRPEVVKILLEEINRKGQAIRQDIRGAASRLAPLQGLPEDVLEQALTRYQHGVSPITAEALDSQQKIADTFTELKLIPRTFKVTDATLKN</sequence>
<keyword evidence="3" id="KW-0813">Transport</keyword>
<evidence type="ECO:0000259" key="6">
    <source>
        <dbReference type="SMART" id="SM00062"/>
    </source>
</evidence>
<proteinExistence type="inferred from homology"/>
<comment type="caution">
    <text evidence="7">The sequence shown here is derived from an EMBL/GenBank/DDBJ whole genome shotgun (WGS) entry which is preliminary data.</text>
</comment>
<name>A0ABV2CT89_9RHOO</name>
<dbReference type="SMART" id="SM00062">
    <property type="entry name" value="PBPb"/>
    <property type="match status" value="1"/>
</dbReference>
<comment type="subcellular location">
    <subcellularLocation>
        <location evidence="1">Periplasm</location>
    </subcellularLocation>
</comment>
<keyword evidence="4 5" id="KW-0732">Signal</keyword>
<keyword evidence="8" id="KW-1185">Reference proteome</keyword>
<dbReference type="CDD" id="cd13557">
    <property type="entry name" value="PBP2_SsuA"/>
    <property type="match status" value="1"/>
</dbReference>
<feature type="chain" id="PRO_5045335318" evidence="5">
    <location>
        <begin position="30"/>
        <end position="319"/>
    </location>
</feature>
<dbReference type="SUPFAM" id="SSF53850">
    <property type="entry name" value="Periplasmic binding protein-like II"/>
    <property type="match status" value="1"/>
</dbReference>
<dbReference type="RefSeq" id="WP_345928782.1">
    <property type="nucleotide sequence ID" value="NZ_JBDIVF010000007.1"/>
</dbReference>
<evidence type="ECO:0000313" key="8">
    <source>
        <dbReference type="Proteomes" id="UP001548590"/>
    </source>
</evidence>
<dbReference type="NCBIfam" id="NF008588">
    <property type="entry name" value="PRK11553.1"/>
    <property type="match status" value="1"/>
</dbReference>
<evidence type="ECO:0000256" key="5">
    <source>
        <dbReference type="SAM" id="SignalP"/>
    </source>
</evidence>
<dbReference type="InterPro" id="IPR010067">
    <property type="entry name" value="ABC_SsuA_sub-bd"/>
</dbReference>
<evidence type="ECO:0000256" key="3">
    <source>
        <dbReference type="ARBA" id="ARBA00022448"/>
    </source>
</evidence>
<evidence type="ECO:0000313" key="7">
    <source>
        <dbReference type="EMBL" id="MET1491103.1"/>
    </source>
</evidence>
<dbReference type="Gene3D" id="3.40.190.10">
    <property type="entry name" value="Periplasmic binding protein-like II"/>
    <property type="match status" value="2"/>
</dbReference>
<dbReference type="PANTHER" id="PTHR30024">
    <property type="entry name" value="ALIPHATIC SULFONATES-BINDING PROTEIN-RELATED"/>
    <property type="match status" value="1"/>
</dbReference>
<gene>
    <name evidence="7" type="ORF">ABVT11_14785</name>
</gene>
<dbReference type="Proteomes" id="UP001548590">
    <property type="component" value="Unassembled WGS sequence"/>
</dbReference>
<evidence type="ECO:0000256" key="1">
    <source>
        <dbReference type="ARBA" id="ARBA00004418"/>
    </source>
</evidence>
<evidence type="ECO:0000256" key="2">
    <source>
        <dbReference type="ARBA" id="ARBA00010742"/>
    </source>
</evidence>
<dbReference type="PANTHER" id="PTHR30024:SF42">
    <property type="entry name" value="ALIPHATIC SULFONATES-BINDING PROTEIN-RELATED"/>
    <property type="match status" value="1"/>
</dbReference>
<dbReference type="InterPro" id="IPR015168">
    <property type="entry name" value="SsuA/THI5"/>
</dbReference>
<feature type="signal peptide" evidence="5">
    <location>
        <begin position="1"/>
        <end position="29"/>
    </location>
</feature>
<protein>
    <submittedName>
        <fullName evidence="7">Sulfonate ABC transporter substrate-binding protein</fullName>
    </submittedName>
</protein>
<accession>A0ABV2CT89</accession>
<dbReference type="EMBL" id="JBEWLZ010000009">
    <property type="protein sequence ID" value="MET1491103.1"/>
    <property type="molecule type" value="Genomic_DNA"/>
</dbReference>
<organism evidence="7 8">
    <name type="scientific">Uliginosibacterium paludis</name>
    <dbReference type="NCBI Taxonomy" id="1615952"/>
    <lineage>
        <taxon>Bacteria</taxon>
        <taxon>Pseudomonadati</taxon>
        <taxon>Pseudomonadota</taxon>
        <taxon>Betaproteobacteria</taxon>
        <taxon>Rhodocyclales</taxon>
        <taxon>Zoogloeaceae</taxon>
        <taxon>Uliginosibacterium</taxon>
    </lineage>
</organism>